<evidence type="ECO:0000256" key="2">
    <source>
        <dbReference type="ARBA" id="ARBA00022692"/>
    </source>
</evidence>
<dbReference type="InterPro" id="IPR032808">
    <property type="entry name" value="DoxX"/>
</dbReference>
<dbReference type="EMBL" id="NCXO01000001">
    <property type="protein sequence ID" value="OSC35993.1"/>
    <property type="molecule type" value="Genomic_DNA"/>
</dbReference>
<proteinExistence type="predicted"/>
<dbReference type="Pfam" id="PF13564">
    <property type="entry name" value="DoxX_2"/>
    <property type="match status" value="1"/>
</dbReference>
<organism evidence="5 6">
    <name type="scientific">Mycolicibacillus koreensis</name>
    <dbReference type="NCBI Taxonomy" id="1069220"/>
    <lineage>
        <taxon>Bacteria</taxon>
        <taxon>Bacillati</taxon>
        <taxon>Actinomycetota</taxon>
        <taxon>Actinomycetes</taxon>
        <taxon>Mycobacteriales</taxon>
        <taxon>Mycobacteriaceae</taxon>
        <taxon>Mycolicibacillus</taxon>
    </lineage>
</organism>
<evidence type="ECO:0000313" key="5">
    <source>
        <dbReference type="EMBL" id="OSC35993.1"/>
    </source>
</evidence>
<evidence type="ECO:0000256" key="1">
    <source>
        <dbReference type="ARBA" id="ARBA00004141"/>
    </source>
</evidence>
<dbReference type="RefSeq" id="WP_085301743.1">
    <property type="nucleotide sequence ID" value="NZ_AP022594.1"/>
</dbReference>
<keyword evidence="3" id="KW-1133">Transmembrane helix</keyword>
<accession>A0A7I7SA32</accession>
<dbReference type="AlphaFoldDB" id="A0A7I7SA32"/>
<name>A0A7I7SA32_9MYCO</name>
<comment type="caution">
    <text evidence="5">The sequence shown here is derived from an EMBL/GenBank/DDBJ whole genome shotgun (WGS) entry which is preliminary data.</text>
</comment>
<gene>
    <name evidence="5" type="ORF">B8W67_00370</name>
</gene>
<comment type="subcellular location">
    <subcellularLocation>
        <location evidence="1">Membrane</location>
        <topology evidence="1">Multi-pass membrane protein</topology>
    </subcellularLocation>
</comment>
<evidence type="ECO:0000256" key="4">
    <source>
        <dbReference type="ARBA" id="ARBA00023136"/>
    </source>
</evidence>
<sequence>MSVLTSPKTYRGLAALQAADAVACAIPVPYIAQALDTVQVPADVRPVLPAVKVAAAVGLASGPRFPLLARLTTAALTLYFVLAVAAHVRVKDRVVNTVPAVTMLITFAAMAAAAWRRPR</sequence>
<evidence type="ECO:0000313" key="6">
    <source>
        <dbReference type="Proteomes" id="UP000193577"/>
    </source>
</evidence>
<keyword evidence="2" id="KW-0812">Transmembrane</keyword>
<dbReference type="Proteomes" id="UP000193577">
    <property type="component" value="Unassembled WGS sequence"/>
</dbReference>
<keyword evidence="6" id="KW-1185">Reference proteome</keyword>
<keyword evidence="4" id="KW-0472">Membrane</keyword>
<reference evidence="5 6" key="1">
    <citation type="submission" date="2017-04" db="EMBL/GenBank/DDBJ databases">
        <title>The new phylogeny of genus Mycobacterium.</title>
        <authorList>
            <person name="Tortoli E."/>
            <person name="Trovato A."/>
            <person name="Cirillo D.M."/>
        </authorList>
    </citation>
    <scope>NUCLEOTIDE SEQUENCE [LARGE SCALE GENOMIC DNA]</scope>
    <source>
        <strain evidence="5 6">KCTC 19819</strain>
    </source>
</reference>
<evidence type="ECO:0000256" key="3">
    <source>
        <dbReference type="ARBA" id="ARBA00022989"/>
    </source>
</evidence>
<dbReference type="GO" id="GO:0016020">
    <property type="term" value="C:membrane"/>
    <property type="evidence" value="ECO:0007669"/>
    <property type="project" value="UniProtKB-SubCell"/>
</dbReference>
<protein>
    <submittedName>
        <fullName evidence="5">Uncharacterized protein</fullName>
    </submittedName>
</protein>